<dbReference type="Pfam" id="PF13961">
    <property type="entry name" value="DUF4219"/>
    <property type="match status" value="1"/>
</dbReference>
<evidence type="ECO:0000313" key="2">
    <source>
        <dbReference type="EMBL" id="KAF2146314.1"/>
    </source>
</evidence>
<reference evidence="2" key="1">
    <citation type="journal article" date="2020" name="Stud. Mycol.">
        <title>101 Dothideomycetes genomes: a test case for predicting lifestyles and emergence of pathogens.</title>
        <authorList>
            <person name="Haridas S."/>
            <person name="Albert R."/>
            <person name="Binder M."/>
            <person name="Bloem J."/>
            <person name="Labutti K."/>
            <person name="Salamov A."/>
            <person name="Andreopoulos B."/>
            <person name="Baker S."/>
            <person name="Barry K."/>
            <person name="Bills G."/>
            <person name="Bluhm B."/>
            <person name="Cannon C."/>
            <person name="Castanera R."/>
            <person name="Culley D."/>
            <person name="Daum C."/>
            <person name="Ezra D."/>
            <person name="Gonzalez J."/>
            <person name="Henrissat B."/>
            <person name="Kuo A."/>
            <person name="Liang C."/>
            <person name="Lipzen A."/>
            <person name="Lutzoni F."/>
            <person name="Magnuson J."/>
            <person name="Mondo S."/>
            <person name="Nolan M."/>
            <person name="Ohm R."/>
            <person name="Pangilinan J."/>
            <person name="Park H.-J."/>
            <person name="Ramirez L."/>
            <person name="Alfaro M."/>
            <person name="Sun H."/>
            <person name="Tritt A."/>
            <person name="Yoshinaga Y."/>
            <person name="Zwiers L.-H."/>
            <person name="Turgeon B."/>
            <person name="Goodwin S."/>
            <person name="Spatafora J."/>
            <person name="Crous P."/>
            <person name="Grigoriev I."/>
        </authorList>
    </citation>
    <scope>NUCLEOTIDE SEQUENCE</scope>
    <source>
        <strain evidence="2">CBS 121167</strain>
    </source>
</reference>
<feature type="domain" description="DUF4219" evidence="1">
    <location>
        <begin position="10"/>
        <end position="31"/>
    </location>
</feature>
<gene>
    <name evidence="2" type="ORF">K452DRAFT_283592</name>
</gene>
<proteinExistence type="predicted"/>
<keyword evidence="3" id="KW-1185">Reference proteome</keyword>
<protein>
    <recommendedName>
        <fullName evidence="1">DUF4219 domain-containing protein</fullName>
    </recommendedName>
</protein>
<evidence type="ECO:0000313" key="3">
    <source>
        <dbReference type="Proteomes" id="UP000799438"/>
    </source>
</evidence>
<evidence type="ECO:0000259" key="1">
    <source>
        <dbReference type="Pfam" id="PF13961"/>
    </source>
</evidence>
<dbReference type="RefSeq" id="XP_033402023.1">
    <property type="nucleotide sequence ID" value="XM_033539796.1"/>
</dbReference>
<name>A0A6A6BSU2_9PEZI</name>
<organism evidence="2 3">
    <name type="scientific">Aplosporella prunicola CBS 121167</name>
    <dbReference type="NCBI Taxonomy" id="1176127"/>
    <lineage>
        <taxon>Eukaryota</taxon>
        <taxon>Fungi</taxon>
        <taxon>Dikarya</taxon>
        <taxon>Ascomycota</taxon>
        <taxon>Pezizomycotina</taxon>
        <taxon>Dothideomycetes</taxon>
        <taxon>Dothideomycetes incertae sedis</taxon>
        <taxon>Botryosphaeriales</taxon>
        <taxon>Aplosporellaceae</taxon>
        <taxon>Aplosporella</taxon>
    </lineage>
</organism>
<dbReference type="AlphaFoldDB" id="A0A6A6BSU2"/>
<dbReference type="GeneID" id="54297292"/>
<sequence length="203" mass="23685">MATVPQLQGRENYETWYACMKTYLLQHDLWDNITGAEPEVSKPAKQTAYQAPEVPPTTHVEMDRDEKKRNNERLRVEHLTKYTKWHANNCRALQALYNSVPSPWLPDLEVFPTAKTLFEHLDFRFRSELRMQQPSVRYATWTRLRYDGGNLAKFLKRFTVTLRSCERAGLVVPEHIKVHQLLAVLDAALPAYTEARREDISKG</sequence>
<dbReference type="InterPro" id="IPR025314">
    <property type="entry name" value="DUF4219"/>
</dbReference>
<dbReference type="Proteomes" id="UP000799438">
    <property type="component" value="Unassembled WGS sequence"/>
</dbReference>
<accession>A0A6A6BSU2</accession>
<dbReference type="EMBL" id="ML995476">
    <property type="protein sequence ID" value="KAF2146314.1"/>
    <property type="molecule type" value="Genomic_DNA"/>
</dbReference>